<name>A0ACB0ZM22_MELEN</name>
<comment type="caution">
    <text evidence="1">The sequence shown here is derived from an EMBL/GenBank/DDBJ whole genome shotgun (WGS) entry which is preliminary data.</text>
</comment>
<evidence type="ECO:0000313" key="2">
    <source>
        <dbReference type="Proteomes" id="UP001497535"/>
    </source>
</evidence>
<protein>
    <submittedName>
        <fullName evidence="1">Uncharacterized protein</fullName>
    </submittedName>
</protein>
<organism evidence="1 2">
    <name type="scientific">Meloidogyne enterolobii</name>
    <name type="common">Root-knot nematode worm</name>
    <name type="synonym">Meloidogyne mayaguensis</name>
    <dbReference type="NCBI Taxonomy" id="390850"/>
    <lineage>
        <taxon>Eukaryota</taxon>
        <taxon>Metazoa</taxon>
        <taxon>Ecdysozoa</taxon>
        <taxon>Nematoda</taxon>
        <taxon>Chromadorea</taxon>
        <taxon>Rhabditida</taxon>
        <taxon>Tylenchina</taxon>
        <taxon>Tylenchomorpha</taxon>
        <taxon>Tylenchoidea</taxon>
        <taxon>Meloidogynidae</taxon>
        <taxon>Meloidogyninae</taxon>
        <taxon>Meloidogyne</taxon>
    </lineage>
</organism>
<reference evidence="1" key="1">
    <citation type="submission" date="2023-11" db="EMBL/GenBank/DDBJ databases">
        <authorList>
            <person name="Poullet M."/>
        </authorList>
    </citation>
    <scope>NUCLEOTIDE SEQUENCE</scope>
    <source>
        <strain evidence="1">E1834</strain>
    </source>
</reference>
<accession>A0ACB0ZM22</accession>
<dbReference type="Proteomes" id="UP001497535">
    <property type="component" value="Unassembled WGS sequence"/>
</dbReference>
<proteinExistence type="predicted"/>
<sequence>MREHNCIENIPYFKLTNELTNECLEMNKIENEKGGALISRYLINEIRDEQWWRQREEKAIKWRYASRLRRIALLHYLK</sequence>
<evidence type="ECO:0000313" key="1">
    <source>
        <dbReference type="EMBL" id="CAK5080132.1"/>
    </source>
</evidence>
<gene>
    <name evidence="1" type="ORF">MENTE1834_LOCUS27287</name>
</gene>
<keyword evidence="2" id="KW-1185">Reference proteome</keyword>
<dbReference type="EMBL" id="CAVMJV010000041">
    <property type="protein sequence ID" value="CAK5080132.1"/>
    <property type="molecule type" value="Genomic_DNA"/>
</dbReference>